<keyword evidence="9" id="KW-0133">Cell shape</keyword>
<feature type="compositionally biased region" description="Basic and acidic residues" evidence="15">
    <location>
        <begin position="656"/>
        <end position="667"/>
    </location>
</feature>
<evidence type="ECO:0000313" key="20">
    <source>
        <dbReference type="Proteomes" id="UP001155128"/>
    </source>
</evidence>
<keyword evidence="5" id="KW-0645">Protease</keyword>
<feature type="domain" description="Penicillin-binding protein transpeptidase" evidence="17">
    <location>
        <begin position="316"/>
        <end position="543"/>
    </location>
</feature>
<evidence type="ECO:0000256" key="7">
    <source>
        <dbReference type="ARBA" id="ARBA00022679"/>
    </source>
</evidence>
<dbReference type="GO" id="GO:0008360">
    <property type="term" value="P:regulation of cell shape"/>
    <property type="evidence" value="ECO:0007669"/>
    <property type="project" value="UniProtKB-KW"/>
</dbReference>
<organism evidence="19 20">
    <name type="scientific">Sphingomicrobium sediminis</name>
    <dbReference type="NCBI Taxonomy" id="2950949"/>
    <lineage>
        <taxon>Bacteria</taxon>
        <taxon>Pseudomonadati</taxon>
        <taxon>Pseudomonadota</taxon>
        <taxon>Alphaproteobacteria</taxon>
        <taxon>Sphingomonadales</taxon>
        <taxon>Sphingomonadaceae</taxon>
        <taxon>Sphingomicrobium</taxon>
    </lineage>
</organism>
<evidence type="ECO:0000313" key="19">
    <source>
        <dbReference type="EMBL" id="MCM8558097.1"/>
    </source>
</evidence>
<feature type="domain" description="Glycosyl transferase family 51" evidence="18">
    <location>
        <begin position="72"/>
        <end position="235"/>
    </location>
</feature>
<keyword evidence="6" id="KW-0328">Glycosyltransferase</keyword>
<evidence type="ECO:0000256" key="15">
    <source>
        <dbReference type="SAM" id="MobiDB-lite"/>
    </source>
</evidence>
<feature type="transmembrane region" description="Helical" evidence="16">
    <location>
        <begin position="12"/>
        <end position="35"/>
    </location>
</feature>
<dbReference type="InterPro" id="IPR001264">
    <property type="entry name" value="Glyco_trans_51"/>
</dbReference>
<evidence type="ECO:0000256" key="13">
    <source>
        <dbReference type="ARBA" id="ARBA00034000"/>
    </source>
</evidence>
<dbReference type="GO" id="GO:0008658">
    <property type="term" value="F:penicillin binding"/>
    <property type="evidence" value="ECO:0007669"/>
    <property type="project" value="InterPro"/>
</dbReference>
<evidence type="ECO:0000256" key="6">
    <source>
        <dbReference type="ARBA" id="ARBA00022676"/>
    </source>
</evidence>
<keyword evidence="11" id="KW-0511">Multifunctional enzyme</keyword>
<dbReference type="GO" id="GO:0009252">
    <property type="term" value="P:peptidoglycan biosynthetic process"/>
    <property type="evidence" value="ECO:0007669"/>
    <property type="project" value="UniProtKB-KW"/>
</dbReference>
<keyword evidence="7" id="KW-0808">Transferase</keyword>
<dbReference type="GO" id="GO:0008955">
    <property type="term" value="F:peptidoglycan glycosyltransferase activity"/>
    <property type="evidence" value="ECO:0007669"/>
    <property type="project" value="UniProtKB-EC"/>
</dbReference>
<dbReference type="SUPFAM" id="SSF56601">
    <property type="entry name" value="beta-lactamase/transpeptidase-like"/>
    <property type="match status" value="1"/>
</dbReference>
<dbReference type="Gene3D" id="1.10.3810.10">
    <property type="entry name" value="Biosynthetic peptidoglycan transglycosylase-like"/>
    <property type="match status" value="1"/>
</dbReference>
<dbReference type="Pfam" id="PF00905">
    <property type="entry name" value="Transpeptidase"/>
    <property type="match status" value="1"/>
</dbReference>
<evidence type="ECO:0000256" key="16">
    <source>
        <dbReference type="SAM" id="Phobius"/>
    </source>
</evidence>
<dbReference type="NCBIfam" id="TIGR02074">
    <property type="entry name" value="PBP_1a_fam"/>
    <property type="match status" value="1"/>
</dbReference>
<evidence type="ECO:0000256" key="3">
    <source>
        <dbReference type="ARBA" id="ARBA00007739"/>
    </source>
</evidence>
<keyword evidence="12" id="KW-0961">Cell wall biogenesis/degradation</keyword>
<comment type="similarity">
    <text evidence="3">In the N-terminal section; belongs to the glycosyltransferase 51 family.</text>
</comment>
<dbReference type="InterPro" id="IPR050396">
    <property type="entry name" value="Glycosyltr_51/Transpeptidase"/>
</dbReference>
<evidence type="ECO:0000256" key="12">
    <source>
        <dbReference type="ARBA" id="ARBA00023316"/>
    </source>
</evidence>
<evidence type="ECO:0000256" key="1">
    <source>
        <dbReference type="ARBA" id="ARBA00004752"/>
    </source>
</evidence>
<evidence type="ECO:0000259" key="17">
    <source>
        <dbReference type="Pfam" id="PF00905"/>
    </source>
</evidence>
<accession>A0A9X2EID2</accession>
<dbReference type="GO" id="GO:0071555">
    <property type="term" value="P:cell wall organization"/>
    <property type="evidence" value="ECO:0007669"/>
    <property type="project" value="UniProtKB-KW"/>
</dbReference>
<dbReference type="Gene3D" id="3.40.710.10">
    <property type="entry name" value="DD-peptidase/beta-lactamase superfamily"/>
    <property type="match status" value="1"/>
</dbReference>
<comment type="catalytic activity">
    <reaction evidence="14">
        <text>[GlcNAc-(1-&gt;4)-Mur2Ac(oyl-L-Ala-gamma-D-Glu-L-Lys-D-Ala-D-Ala)](n)-di-trans,octa-cis-undecaprenyl diphosphate + beta-D-GlcNAc-(1-&gt;4)-Mur2Ac(oyl-L-Ala-gamma-D-Glu-L-Lys-D-Ala-D-Ala)-di-trans,octa-cis-undecaprenyl diphosphate = [GlcNAc-(1-&gt;4)-Mur2Ac(oyl-L-Ala-gamma-D-Glu-L-Lys-D-Ala-D-Ala)](n+1)-di-trans,octa-cis-undecaprenyl diphosphate + di-trans,octa-cis-undecaprenyl diphosphate + H(+)</text>
        <dbReference type="Rhea" id="RHEA:23708"/>
        <dbReference type="Rhea" id="RHEA-COMP:9602"/>
        <dbReference type="Rhea" id="RHEA-COMP:9603"/>
        <dbReference type="ChEBI" id="CHEBI:15378"/>
        <dbReference type="ChEBI" id="CHEBI:58405"/>
        <dbReference type="ChEBI" id="CHEBI:60033"/>
        <dbReference type="ChEBI" id="CHEBI:78435"/>
        <dbReference type="EC" id="2.4.99.28"/>
    </reaction>
</comment>
<proteinExistence type="inferred from homology"/>
<keyword evidence="20" id="KW-1185">Reference proteome</keyword>
<dbReference type="Pfam" id="PF00912">
    <property type="entry name" value="Transgly"/>
    <property type="match status" value="1"/>
</dbReference>
<dbReference type="PANTHER" id="PTHR32282:SF33">
    <property type="entry name" value="PEPTIDOGLYCAN GLYCOSYLTRANSFERASE"/>
    <property type="match status" value="1"/>
</dbReference>
<evidence type="ECO:0000256" key="9">
    <source>
        <dbReference type="ARBA" id="ARBA00022960"/>
    </source>
</evidence>
<dbReference type="Proteomes" id="UP001155128">
    <property type="component" value="Unassembled WGS sequence"/>
</dbReference>
<keyword evidence="10" id="KW-0573">Peptidoglycan synthesis</keyword>
<evidence type="ECO:0000256" key="8">
    <source>
        <dbReference type="ARBA" id="ARBA00022801"/>
    </source>
</evidence>
<evidence type="ECO:0000256" key="4">
    <source>
        <dbReference type="ARBA" id="ARBA00022645"/>
    </source>
</evidence>
<keyword evidence="4" id="KW-0121">Carboxypeptidase</keyword>
<dbReference type="InterPro" id="IPR023346">
    <property type="entry name" value="Lysozyme-like_dom_sf"/>
</dbReference>
<evidence type="ECO:0000256" key="11">
    <source>
        <dbReference type="ARBA" id="ARBA00023268"/>
    </source>
</evidence>
<evidence type="ECO:0000259" key="18">
    <source>
        <dbReference type="Pfam" id="PF00912"/>
    </source>
</evidence>
<keyword evidence="16" id="KW-0812">Transmembrane</keyword>
<dbReference type="GO" id="GO:0009002">
    <property type="term" value="F:serine-type D-Ala-D-Ala carboxypeptidase activity"/>
    <property type="evidence" value="ECO:0007669"/>
    <property type="project" value="UniProtKB-EC"/>
</dbReference>
<evidence type="ECO:0000256" key="10">
    <source>
        <dbReference type="ARBA" id="ARBA00022984"/>
    </source>
</evidence>
<comment type="catalytic activity">
    <reaction evidence="13">
        <text>Preferential cleavage: (Ac)2-L-Lys-D-Ala-|-D-Ala. Also transpeptidation of peptidyl-alanyl moieties that are N-acyl substituents of D-alanine.</text>
        <dbReference type="EC" id="3.4.16.4"/>
    </reaction>
</comment>
<keyword evidence="8" id="KW-0378">Hydrolase</keyword>
<keyword evidence="16" id="KW-0472">Membrane</keyword>
<dbReference type="InterPro" id="IPR001460">
    <property type="entry name" value="PCN-bd_Tpept"/>
</dbReference>
<keyword evidence="16" id="KW-1133">Transmembrane helix</keyword>
<dbReference type="SUPFAM" id="SSF53955">
    <property type="entry name" value="Lysozyme-like"/>
    <property type="match status" value="1"/>
</dbReference>
<sequence>MAIPVKKIAIGVVKWGAVLALIGAIVLGIAVYSAYQSLPSFEELKTRSDLEQTIRVRAADESIIVEMGPSFGRWLSQDEIPETMTEAMVAVEDRRFRSHFGVDPLGIARGIYVSMRDGTRVRAVSTISQQLARNIFLTPERELGRKAREAVIAMALEQKFTKDQILELYLNRVYFGGGAYGIDAASNTFFGHDATTLSLGEAAIIAGLVKAPSRYSPTADVEAARGRAGVVLDLMVRHGYLSEQEAANVDPADIDLQRRGNENSARYFVDWALPQLDTLIGDTNEAIDVYTTLDPDMQDAASAAINAHAPAGAQGAMVAIDRDGAVRAMVGGKDYVESIYNRATVARRQPGSAFKLFVYLVALENGLSPEDVVVDQQVTIDGWTPRNSNRAFLGPITVREAFARSVNTISAQIGEEMGFSTIAAMAARFGISDRMDAYPSMVLGSNEVRLIDMTRAYAAVSRGGVSVPPYAITRVVTAEGRLLYSHQPAAPRVLVAPWVAGNMTDLLQTAVLSGTGRAAQIGRPVAGKTGTTNSNRDGYFVGFSSGLTAGVWMGNDDNSRVRGLQGGTAPARAFADFMRVAVVDRPVEPFDIPASEPDWLLEDDELWLDIDPILDPYGEPVGEGFEPLDPLEDGLGDGREDDIPVDQSWLDQVLQRQREQREADERQQQAPPQPRQPTEPVRDGPGAIQVQPIRPAPAPPAGGAPSTTDQL</sequence>
<dbReference type="RefSeq" id="WP_252114740.1">
    <property type="nucleotide sequence ID" value="NZ_JAMSHT010000001.1"/>
</dbReference>
<gene>
    <name evidence="19" type="ORF">NDO55_09710</name>
</gene>
<dbReference type="InterPro" id="IPR036950">
    <property type="entry name" value="PBP_transglycosylase"/>
</dbReference>
<comment type="similarity">
    <text evidence="2">In the C-terminal section; belongs to the transpeptidase family.</text>
</comment>
<comment type="pathway">
    <text evidence="1">Cell wall biogenesis; peptidoglycan biosynthesis.</text>
</comment>
<reference evidence="19" key="1">
    <citation type="submission" date="2022-06" db="EMBL/GenBank/DDBJ databases">
        <title>Sphingomicrobium sedimins sp. nov., a marine bacterium isolated from tidal flat.</title>
        <authorList>
            <person name="Kim C.-H."/>
            <person name="Yoo Y."/>
            <person name="Kim J.-J."/>
        </authorList>
    </citation>
    <scope>NUCLEOTIDE SEQUENCE</scope>
    <source>
        <strain evidence="19">GRR-S6-50</strain>
    </source>
</reference>
<dbReference type="GO" id="GO:0030288">
    <property type="term" value="C:outer membrane-bounded periplasmic space"/>
    <property type="evidence" value="ECO:0007669"/>
    <property type="project" value="TreeGrafter"/>
</dbReference>
<name>A0A9X2EID2_9SPHN</name>
<comment type="caution">
    <text evidence="19">The sequence shown here is derived from an EMBL/GenBank/DDBJ whole genome shotgun (WGS) entry which is preliminary data.</text>
</comment>
<feature type="region of interest" description="Disordered" evidence="15">
    <location>
        <begin position="618"/>
        <end position="711"/>
    </location>
</feature>
<evidence type="ECO:0000256" key="5">
    <source>
        <dbReference type="ARBA" id="ARBA00022670"/>
    </source>
</evidence>
<dbReference type="EMBL" id="JAMSHT010000001">
    <property type="protein sequence ID" value="MCM8558097.1"/>
    <property type="molecule type" value="Genomic_DNA"/>
</dbReference>
<protein>
    <submittedName>
        <fullName evidence="19">PBP1A family penicillin-binding protein</fullName>
    </submittedName>
</protein>
<evidence type="ECO:0000256" key="14">
    <source>
        <dbReference type="ARBA" id="ARBA00049902"/>
    </source>
</evidence>
<dbReference type="GO" id="GO:0006508">
    <property type="term" value="P:proteolysis"/>
    <property type="evidence" value="ECO:0007669"/>
    <property type="project" value="UniProtKB-KW"/>
</dbReference>
<dbReference type="InterPro" id="IPR012338">
    <property type="entry name" value="Beta-lactam/transpept-like"/>
</dbReference>
<dbReference type="AlphaFoldDB" id="A0A9X2EID2"/>
<dbReference type="PANTHER" id="PTHR32282">
    <property type="entry name" value="BINDING PROTEIN TRANSPEPTIDASE, PUTATIVE-RELATED"/>
    <property type="match status" value="1"/>
</dbReference>
<evidence type="ECO:0000256" key="2">
    <source>
        <dbReference type="ARBA" id="ARBA00007090"/>
    </source>
</evidence>
<dbReference type="FunFam" id="1.10.3810.10:FF:000001">
    <property type="entry name" value="Penicillin-binding protein 1A"/>
    <property type="match status" value="1"/>
</dbReference>